<dbReference type="PANTHER" id="PTHR12352:SF31">
    <property type="entry name" value="PAPILIN-LIKE PROTEIN"/>
    <property type="match status" value="1"/>
</dbReference>
<evidence type="ECO:0000259" key="11">
    <source>
        <dbReference type="PROSITE" id="PS51252"/>
    </source>
</evidence>
<feature type="domain" description="Thyroglobulin type-1" evidence="10">
    <location>
        <begin position="1130"/>
        <end position="1196"/>
    </location>
</feature>
<dbReference type="PANTHER" id="PTHR12352">
    <property type="entry name" value="SECRETED MODULAR CALCIUM-BINDING PROTEIN"/>
    <property type="match status" value="1"/>
</dbReference>
<keyword evidence="8" id="KW-0732">Signal</keyword>
<feature type="signal peptide" evidence="8">
    <location>
        <begin position="1"/>
        <end position="18"/>
    </location>
</feature>
<evidence type="ECO:0000259" key="12">
    <source>
        <dbReference type="PROSITE" id="PS51390"/>
    </source>
</evidence>
<dbReference type="SMART" id="SM00211">
    <property type="entry name" value="TY"/>
    <property type="match status" value="5"/>
</dbReference>
<evidence type="ECO:0000256" key="8">
    <source>
        <dbReference type="SAM" id="SignalP"/>
    </source>
</evidence>
<dbReference type="InterPro" id="IPR020901">
    <property type="entry name" value="Prtase_inh_Kunz-CS"/>
</dbReference>
<dbReference type="RefSeq" id="XP_022255570.1">
    <property type="nucleotide sequence ID" value="XM_022399862.1"/>
</dbReference>
<keyword evidence="3" id="KW-0964">Secreted</keyword>
<feature type="domain" description="WAP" evidence="12">
    <location>
        <begin position="264"/>
        <end position="310"/>
    </location>
</feature>
<feature type="domain" description="WAP" evidence="12">
    <location>
        <begin position="835"/>
        <end position="882"/>
    </location>
</feature>
<evidence type="ECO:0000256" key="5">
    <source>
        <dbReference type="ARBA" id="ARBA00023157"/>
    </source>
</evidence>
<dbReference type="SUPFAM" id="SSF57362">
    <property type="entry name" value="BPTI-like"/>
    <property type="match status" value="1"/>
</dbReference>
<evidence type="ECO:0000256" key="2">
    <source>
        <dbReference type="ARBA" id="ARBA00004613"/>
    </source>
</evidence>
<dbReference type="SMART" id="SM00274">
    <property type="entry name" value="FOLN"/>
    <property type="match status" value="4"/>
</dbReference>
<feature type="chain" id="PRO_5046961331" evidence="8">
    <location>
        <begin position="19"/>
        <end position="1431"/>
    </location>
</feature>
<dbReference type="Gene3D" id="2.10.22.10">
    <property type="entry name" value="Antistasin, domain 1"/>
    <property type="match status" value="4"/>
</dbReference>
<dbReference type="CDD" id="cd00191">
    <property type="entry name" value="TY"/>
    <property type="match status" value="5"/>
</dbReference>
<dbReference type="Pfam" id="PF00095">
    <property type="entry name" value="WAP"/>
    <property type="match status" value="5"/>
</dbReference>
<feature type="disulfide bond" evidence="6">
    <location>
        <begin position="359"/>
        <end position="379"/>
    </location>
</feature>
<dbReference type="InterPro" id="IPR036857">
    <property type="entry name" value="Thyroglobulin_1_sf"/>
</dbReference>
<dbReference type="InterPro" id="IPR000716">
    <property type="entry name" value="Thyroglobulin_1"/>
</dbReference>
<gene>
    <name evidence="14" type="primary">LOC106471238</name>
</gene>
<dbReference type="Gene3D" id="4.10.800.10">
    <property type="entry name" value="Thyroglobulin type-1"/>
    <property type="match status" value="5"/>
</dbReference>
<dbReference type="GeneID" id="106471238"/>
<feature type="domain" description="Thyroglobulin type-1" evidence="10">
    <location>
        <begin position="884"/>
        <end position="955"/>
    </location>
</feature>
<dbReference type="SUPFAM" id="SSF57610">
    <property type="entry name" value="Thyroglobulin type-1 domain"/>
    <property type="match status" value="5"/>
</dbReference>
<dbReference type="InterPro" id="IPR006150">
    <property type="entry name" value="Cys_repeat_1"/>
</dbReference>
<feature type="domain" description="BPTI/Kunitz inhibitor" evidence="9">
    <location>
        <begin position="1077"/>
        <end position="1127"/>
    </location>
</feature>
<comment type="function">
    <text evidence="1">Has antibacterial activity.</text>
</comment>
<dbReference type="InterPro" id="IPR036645">
    <property type="entry name" value="Elafin-like_sf"/>
</dbReference>
<dbReference type="InterPro" id="IPR008197">
    <property type="entry name" value="WAP_dom"/>
</dbReference>
<feature type="region of interest" description="Disordered" evidence="7">
    <location>
        <begin position="1408"/>
        <end position="1431"/>
    </location>
</feature>
<dbReference type="PROSITE" id="PS51252">
    <property type="entry name" value="ANTISTASIN"/>
    <property type="match status" value="3"/>
</dbReference>
<feature type="disulfide bond" evidence="6">
    <location>
        <begin position="114"/>
        <end position="121"/>
    </location>
</feature>
<feature type="disulfide bond" evidence="6">
    <location>
        <begin position="925"/>
        <end position="932"/>
    </location>
</feature>
<protein>
    <submittedName>
        <fullName evidence="14">Balbiani ring protein 3-like</fullName>
    </submittedName>
</protein>
<dbReference type="Proteomes" id="UP000694941">
    <property type="component" value="Unplaced"/>
</dbReference>
<dbReference type="InterPro" id="IPR036880">
    <property type="entry name" value="Kunitz_BPTI_sf"/>
</dbReference>
<dbReference type="Pfam" id="PF00014">
    <property type="entry name" value="Kunitz_BPTI"/>
    <property type="match status" value="1"/>
</dbReference>
<dbReference type="Gene3D" id="4.10.410.10">
    <property type="entry name" value="Pancreatic trypsin inhibitor Kunitz domain"/>
    <property type="match status" value="1"/>
</dbReference>
<dbReference type="Pfam" id="PF00086">
    <property type="entry name" value="Thyroglobulin_1"/>
    <property type="match status" value="5"/>
</dbReference>
<dbReference type="Gene3D" id="4.10.75.10">
    <property type="entry name" value="Elafin-like"/>
    <property type="match status" value="5"/>
</dbReference>
<dbReference type="CDD" id="cd00109">
    <property type="entry name" value="Kunitz-type"/>
    <property type="match status" value="1"/>
</dbReference>
<accession>A0ABM1TI64</accession>
<evidence type="ECO:0000256" key="3">
    <source>
        <dbReference type="ARBA" id="ARBA00022525"/>
    </source>
</evidence>
<dbReference type="SUPFAM" id="SSF57256">
    <property type="entry name" value="Elafin-like"/>
    <property type="match status" value="3"/>
</dbReference>
<evidence type="ECO:0000313" key="14">
    <source>
        <dbReference type="RefSeq" id="XP_022255570.1"/>
    </source>
</evidence>
<evidence type="ECO:0000256" key="1">
    <source>
        <dbReference type="ARBA" id="ARBA00002878"/>
    </source>
</evidence>
<dbReference type="PRINTS" id="PR00759">
    <property type="entry name" value="BASICPTASE"/>
</dbReference>
<evidence type="ECO:0000259" key="10">
    <source>
        <dbReference type="PROSITE" id="PS51162"/>
    </source>
</evidence>
<dbReference type="PROSITE" id="PS00484">
    <property type="entry name" value="THYROGLOBULIN_1_1"/>
    <property type="match status" value="4"/>
</dbReference>
<feature type="domain" description="Antistasin-like" evidence="11">
    <location>
        <begin position="150"/>
        <end position="175"/>
    </location>
</feature>
<dbReference type="InterPro" id="IPR004094">
    <property type="entry name" value="Antistasin-like"/>
</dbReference>
<dbReference type="InterPro" id="IPR051950">
    <property type="entry name" value="Dev_reg/Prot_inhib"/>
</dbReference>
<evidence type="ECO:0000256" key="7">
    <source>
        <dbReference type="SAM" id="MobiDB-lite"/>
    </source>
</evidence>
<feature type="domain" description="Thyroglobulin type-1" evidence="10">
    <location>
        <begin position="74"/>
        <end position="150"/>
    </location>
</feature>
<comment type="caution">
    <text evidence="6">Lacks conserved residue(s) required for the propagation of feature annotation.</text>
</comment>
<dbReference type="Pfam" id="PF14625">
    <property type="entry name" value="Lustrin_cystein"/>
    <property type="match status" value="4"/>
</dbReference>
<dbReference type="InterPro" id="IPR002223">
    <property type="entry name" value="Kunitz_BPTI"/>
</dbReference>
<feature type="domain" description="WAP" evidence="12">
    <location>
        <begin position="509"/>
        <end position="557"/>
    </location>
</feature>
<organism evidence="13 14">
    <name type="scientific">Limulus polyphemus</name>
    <name type="common">Atlantic horseshoe crab</name>
    <dbReference type="NCBI Taxonomy" id="6850"/>
    <lineage>
        <taxon>Eukaryota</taxon>
        <taxon>Metazoa</taxon>
        <taxon>Ecdysozoa</taxon>
        <taxon>Arthropoda</taxon>
        <taxon>Chelicerata</taxon>
        <taxon>Merostomata</taxon>
        <taxon>Xiphosura</taxon>
        <taxon>Limulidae</taxon>
        <taxon>Limulus</taxon>
    </lineage>
</organism>
<dbReference type="PROSITE" id="PS51390">
    <property type="entry name" value="WAP"/>
    <property type="match status" value="5"/>
</dbReference>
<dbReference type="PROSITE" id="PS00280">
    <property type="entry name" value="BPTI_KUNITZ_1"/>
    <property type="match status" value="1"/>
</dbReference>
<feature type="domain" description="WAP" evidence="12">
    <location>
        <begin position="785"/>
        <end position="833"/>
    </location>
</feature>
<keyword evidence="5 6" id="KW-1015">Disulfide bond</keyword>
<dbReference type="InterPro" id="IPR028150">
    <property type="entry name" value="Lustrin_cystein"/>
</dbReference>
<dbReference type="Pfam" id="PF02822">
    <property type="entry name" value="Antistasin"/>
    <property type="match status" value="3"/>
</dbReference>
<evidence type="ECO:0000313" key="13">
    <source>
        <dbReference type="Proteomes" id="UP000694941"/>
    </source>
</evidence>
<dbReference type="InterPro" id="IPR011061">
    <property type="entry name" value="Hirudin/antistatin"/>
</dbReference>
<feature type="disulfide bond" evidence="6">
    <location>
        <begin position="1168"/>
        <end position="1175"/>
    </location>
</feature>
<dbReference type="PROSITE" id="PS51162">
    <property type="entry name" value="THYROGLOBULIN_1_2"/>
    <property type="match status" value="5"/>
</dbReference>
<dbReference type="SMART" id="SM00289">
    <property type="entry name" value="WR1"/>
    <property type="match status" value="6"/>
</dbReference>
<dbReference type="SMART" id="SM00217">
    <property type="entry name" value="WAP"/>
    <property type="match status" value="5"/>
</dbReference>
<evidence type="ECO:0000256" key="6">
    <source>
        <dbReference type="PROSITE-ProRule" id="PRU00500"/>
    </source>
</evidence>
<feature type="disulfide bond" evidence="6">
    <location>
        <begin position="350"/>
        <end position="357"/>
    </location>
</feature>
<dbReference type="CDD" id="cd00199">
    <property type="entry name" value="WAP"/>
    <property type="match status" value="2"/>
</dbReference>
<dbReference type="SUPFAM" id="SSF57262">
    <property type="entry name" value="Leech antihemostatic proteins"/>
    <property type="match status" value="3"/>
</dbReference>
<dbReference type="PROSITE" id="PS50279">
    <property type="entry name" value="BPTI_KUNITZ_2"/>
    <property type="match status" value="1"/>
</dbReference>
<dbReference type="InterPro" id="IPR003645">
    <property type="entry name" value="Fol_N"/>
</dbReference>
<feature type="domain" description="Thyroglobulin type-1" evidence="10">
    <location>
        <begin position="562"/>
        <end position="631"/>
    </location>
</feature>
<evidence type="ECO:0000256" key="4">
    <source>
        <dbReference type="ARBA" id="ARBA00022737"/>
    </source>
</evidence>
<reference evidence="14" key="1">
    <citation type="submission" date="2025-08" db="UniProtKB">
        <authorList>
            <consortium name="RefSeq"/>
        </authorList>
    </citation>
    <scope>IDENTIFICATION</scope>
    <source>
        <tissue evidence="14">Muscle</tissue>
    </source>
</reference>
<feature type="domain" description="WAP" evidence="12">
    <location>
        <begin position="26"/>
        <end position="73"/>
    </location>
</feature>
<feature type="domain" description="Thyroglobulin type-1" evidence="10">
    <location>
        <begin position="312"/>
        <end position="379"/>
    </location>
</feature>
<proteinExistence type="predicted"/>
<comment type="subcellular location">
    <subcellularLocation>
        <location evidence="2">Secreted</location>
    </subcellularLocation>
</comment>
<name>A0ABM1TI64_LIMPO</name>
<keyword evidence="4" id="KW-0677">Repeat</keyword>
<evidence type="ECO:0000259" key="9">
    <source>
        <dbReference type="PROSITE" id="PS50279"/>
    </source>
</evidence>
<dbReference type="SMART" id="SM00131">
    <property type="entry name" value="KU"/>
    <property type="match status" value="1"/>
</dbReference>
<feature type="domain" description="Antistasin-like" evidence="11">
    <location>
        <begin position="961"/>
        <end position="986"/>
    </location>
</feature>
<feature type="domain" description="Antistasin-like" evidence="11">
    <location>
        <begin position="394"/>
        <end position="419"/>
    </location>
</feature>
<sequence>MNLLTILCLCLFYSSVQTERNREEAGTVKPGVCPPSSKRECFDQKADCEFDEDCGGLTKCCSNGCVSKCITPHYTGCQQLHLVTERRARSLGPEGESTFIPRCDKSGKFEPVQCNDISESCWCVNQQGFEIAGTRARALNLVNCSAPDKCAGHTCRMLCPYGFELDDYGCPICECRDPCKGVKCPANQKCEVEEVPCVDELCPPLPTCKQPRTLDSFCPVGEPITSPDSGLPFLCGMEPNKPQCPHSYLCNVLPGNDYGVCCPLVDKQGTCPSEVDKEDCGGSCQSDMDCVDVKKCCYTDVCGHTCVKPENTTLCLQQKAVVELLASNNAKFQGYVPQCTDTGEFLPKQCSTNGALCWCVDSTGVQVRGTIGPSSAVDCLLQTRSEQNPDATGCENATCDLHCEFGFQYDDLGCVKCECDDPCRDMECPHGSECIVLKEDPCMSVYCPPVASCYRTQSDMCSRGRPLLDNQTQELVHCGEKSCPLKTFVCERNPEDDMGVCCPASFVIESSKEGKCPQYVAEPRYCGNNTCTADEECEGLKKCCPSDVCGAICVTPEPKGLPTMCEYLHEMGKKINTIKEDEFLAISVPECREDGSYEPVQCNGDGECWCVDEFGVELNMTRASSFDQVDCRQVHARLECSGVLCRLGCDYGFEHDYAECPICACRNPCKDAKCPKGYECQMTEVLCEDIWCPPLPKCMRVKTQSRNSFPRCPTGGPMLNENDIPMICNPQIGVQQCPDTHVCLVPDPVTPGICCPRSGEDLSLVDSSEDNLLVSNSTEEQNVSSGEKEGSCPVVESWEVGNCAEECQVDSDCSGPQKCCTNGCAAHVCRDPAGTTGKPGQCPYLVPQSLGSCEYECTSDYDCEDTKKCCTNGCGTQCLVPLTLTTCQHQRAIAEYRAREAGIPASQVFLPVCDQETGVFEDVQCNPLTRECWCVDIRGYEVAGTRSLHGQATNCSGSTACPVLVCKLDCPAGLKLDENGCSLCECADPCRDVTCSSPVEECRLVQLTCITEPCPPVPLCLPPISNPCQIGEPLIDVNSGNELKCGPQGSQCPSSHRCHLSPFGEFAVCCPKPRDACFAEKDVGRCKSSIPRWFFNTRKNLCEEFRFGGCGGNLNNFNSREDCEKTCHALSHCEKLRERNLKYLKHSNGAVFIPKCNKDTGDWATVQCFDSIGLCWCASKDGEQVPGSIIRGTPHCTSRMGRTLDETSICPDEKPVYLCPADLCNNQHCLAHPNATCRVNPCGGCTPVFYDEMNHPVDCNDGLTTCVRKVQKVLNSHAWANQGLPLNRIEDFLPVKLQHSNNSLPSSPLHFSLVLTSKKDNGLKEQDIKSVVKRSAWNANPGVKIFFLKHAQRQREKKFEPKPPPTSIAFSSLIYGITDKSLNAKTQAEEKINVQTVEAQYRSICEKDDASSELSEGPPGYDNISDHGVKV</sequence>
<keyword evidence="13" id="KW-1185">Reference proteome</keyword>